<accession>A0A5J9U8I8</accession>
<reference evidence="1 2" key="1">
    <citation type="journal article" date="2019" name="Sci. Rep.">
        <title>A high-quality genome of Eragrostis curvula grass provides insights into Poaceae evolution and supports new strategies to enhance forage quality.</title>
        <authorList>
            <person name="Carballo J."/>
            <person name="Santos B.A.C.M."/>
            <person name="Zappacosta D."/>
            <person name="Garbus I."/>
            <person name="Selva J.P."/>
            <person name="Gallo C.A."/>
            <person name="Diaz A."/>
            <person name="Albertini E."/>
            <person name="Caccamo M."/>
            <person name="Echenique V."/>
        </authorList>
    </citation>
    <scope>NUCLEOTIDE SEQUENCE [LARGE SCALE GENOMIC DNA]</scope>
    <source>
        <strain evidence="2">cv. Victoria</strain>
        <tissue evidence="1">Leaf</tissue>
    </source>
</reference>
<feature type="non-terminal residue" evidence="1">
    <location>
        <position position="1"/>
    </location>
</feature>
<dbReference type="Gramene" id="TVU19923">
    <property type="protein sequence ID" value="TVU19923"/>
    <property type="gene ID" value="EJB05_36105"/>
</dbReference>
<protein>
    <submittedName>
        <fullName evidence="1">Uncharacterized protein</fullName>
    </submittedName>
</protein>
<evidence type="ECO:0000313" key="2">
    <source>
        <dbReference type="Proteomes" id="UP000324897"/>
    </source>
</evidence>
<evidence type="ECO:0000313" key="1">
    <source>
        <dbReference type="EMBL" id="TVU19923.1"/>
    </source>
</evidence>
<dbReference type="Proteomes" id="UP000324897">
    <property type="component" value="Chromosome 7"/>
</dbReference>
<sequence>MANLAGISSVSPDPIKLQPCKANPISARPQKIDNKDAKKNTIKALYATKLERDEGRCKVDADHLYLPSSIFFVSAFCPCVNCRNNLD</sequence>
<dbReference type="AlphaFoldDB" id="A0A5J9U8I8"/>
<gene>
    <name evidence="1" type="ORF">EJB05_36105</name>
</gene>
<organism evidence="1 2">
    <name type="scientific">Eragrostis curvula</name>
    <name type="common">weeping love grass</name>
    <dbReference type="NCBI Taxonomy" id="38414"/>
    <lineage>
        <taxon>Eukaryota</taxon>
        <taxon>Viridiplantae</taxon>
        <taxon>Streptophyta</taxon>
        <taxon>Embryophyta</taxon>
        <taxon>Tracheophyta</taxon>
        <taxon>Spermatophyta</taxon>
        <taxon>Magnoliopsida</taxon>
        <taxon>Liliopsida</taxon>
        <taxon>Poales</taxon>
        <taxon>Poaceae</taxon>
        <taxon>PACMAD clade</taxon>
        <taxon>Chloridoideae</taxon>
        <taxon>Eragrostideae</taxon>
        <taxon>Eragrostidinae</taxon>
        <taxon>Eragrostis</taxon>
    </lineage>
</organism>
<proteinExistence type="predicted"/>
<name>A0A5J9U8I8_9POAL</name>
<dbReference type="EMBL" id="RWGY01000029">
    <property type="protein sequence ID" value="TVU19923.1"/>
    <property type="molecule type" value="Genomic_DNA"/>
</dbReference>
<feature type="non-terminal residue" evidence="1">
    <location>
        <position position="87"/>
    </location>
</feature>
<comment type="caution">
    <text evidence="1">The sequence shown here is derived from an EMBL/GenBank/DDBJ whole genome shotgun (WGS) entry which is preliminary data.</text>
</comment>
<keyword evidence="2" id="KW-1185">Reference proteome</keyword>